<dbReference type="AlphaFoldDB" id="A0A914Y6D3"/>
<proteinExistence type="predicted"/>
<dbReference type="Proteomes" id="UP000887577">
    <property type="component" value="Unplaced"/>
</dbReference>
<feature type="domain" description="Peptidase S1" evidence="2">
    <location>
        <begin position="4"/>
        <end position="231"/>
    </location>
</feature>
<dbReference type="GO" id="GO:0004252">
    <property type="term" value="F:serine-type endopeptidase activity"/>
    <property type="evidence" value="ECO:0007669"/>
    <property type="project" value="InterPro"/>
</dbReference>
<protein>
    <submittedName>
        <fullName evidence="4">Peptidase S1 domain-containing protein</fullName>
    </submittedName>
</protein>
<dbReference type="GO" id="GO:0006508">
    <property type="term" value="P:proteolysis"/>
    <property type="evidence" value="ECO:0007669"/>
    <property type="project" value="InterPro"/>
</dbReference>
<accession>A0A914Y6D3</accession>
<name>A0A914Y6D3_9BILA</name>
<dbReference type="Pfam" id="PF00089">
    <property type="entry name" value="Trypsin"/>
    <property type="match status" value="1"/>
</dbReference>
<dbReference type="PANTHER" id="PTHR24253:SF176">
    <property type="entry name" value="CORIN, ISOFORM B"/>
    <property type="match status" value="1"/>
</dbReference>
<dbReference type="SUPFAM" id="SSF50494">
    <property type="entry name" value="Trypsin-like serine proteases"/>
    <property type="match status" value="1"/>
</dbReference>
<dbReference type="InterPro" id="IPR043504">
    <property type="entry name" value="Peptidase_S1_PA_chymotrypsin"/>
</dbReference>
<evidence type="ECO:0000313" key="4">
    <source>
        <dbReference type="WBParaSite" id="PSU_v2.g15008.t1"/>
    </source>
</evidence>
<dbReference type="PANTHER" id="PTHR24253">
    <property type="entry name" value="TRANSMEMBRANE PROTEASE SERINE"/>
    <property type="match status" value="1"/>
</dbReference>
<organism evidence="3 4">
    <name type="scientific">Panagrolaimus superbus</name>
    <dbReference type="NCBI Taxonomy" id="310955"/>
    <lineage>
        <taxon>Eukaryota</taxon>
        <taxon>Metazoa</taxon>
        <taxon>Ecdysozoa</taxon>
        <taxon>Nematoda</taxon>
        <taxon>Chromadorea</taxon>
        <taxon>Rhabditida</taxon>
        <taxon>Tylenchina</taxon>
        <taxon>Panagrolaimomorpha</taxon>
        <taxon>Panagrolaimoidea</taxon>
        <taxon>Panagrolaimidae</taxon>
        <taxon>Panagrolaimus</taxon>
    </lineage>
</organism>
<reference evidence="4" key="1">
    <citation type="submission" date="2022-11" db="UniProtKB">
        <authorList>
            <consortium name="WormBaseParasite"/>
        </authorList>
    </citation>
    <scope>IDENTIFICATION</scope>
</reference>
<keyword evidence="1" id="KW-1015">Disulfide bond</keyword>
<dbReference type="InterPro" id="IPR001254">
    <property type="entry name" value="Trypsin_dom"/>
</dbReference>
<evidence type="ECO:0000259" key="2">
    <source>
        <dbReference type="PROSITE" id="PS50240"/>
    </source>
</evidence>
<dbReference type="InterPro" id="IPR001314">
    <property type="entry name" value="Peptidase_S1A"/>
</dbReference>
<evidence type="ECO:0000256" key="1">
    <source>
        <dbReference type="ARBA" id="ARBA00023157"/>
    </source>
</evidence>
<sequence>MNRIRNGEFTPDDLFQFTVKVHNPVSVCTGSIISKRYVLTAAHCIKEQESSPKIKYDTYEVYQNNINYAEVRPLNIFDKSKMPKSINAYITKNFSQWYSNDIAILEFPEGTDFGIEPVKLAKDYFEKEGDEAYITGFGAWWEEGNKTSGGSTVLRHASVPFVMECLGTLRICDGNSTHHGLQGDSGGPMIIQRNNQWYQIAVASGYSHQDGHKYDLFMAFSFLIFVQKMLNQVLQIQ</sequence>
<dbReference type="SMART" id="SM00020">
    <property type="entry name" value="Tryp_SPc"/>
    <property type="match status" value="1"/>
</dbReference>
<dbReference type="PROSITE" id="PS50240">
    <property type="entry name" value="TRYPSIN_DOM"/>
    <property type="match status" value="1"/>
</dbReference>
<dbReference type="InterPro" id="IPR018114">
    <property type="entry name" value="TRYPSIN_HIS"/>
</dbReference>
<dbReference type="InterPro" id="IPR009003">
    <property type="entry name" value="Peptidase_S1_PA"/>
</dbReference>
<dbReference type="WBParaSite" id="PSU_v2.g15008.t1">
    <property type="protein sequence ID" value="PSU_v2.g15008.t1"/>
    <property type="gene ID" value="PSU_v2.g15008"/>
</dbReference>
<keyword evidence="3" id="KW-1185">Reference proteome</keyword>
<dbReference type="PROSITE" id="PS00134">
    <property type="entry name" value="TRYPSIN_HIS"/>
    <property type="match status" value="1"/>
</dbReference>
<dbReference type="PRINTS" id="PR00722">
    <property type="entry name" value="CHYMOTRYPSIN"/>
</dbReference>
<evidence type="ECO:0000313" key="3">
    <source>
        <dbReference type="Proteomes" id="UP000887577"/>
    </source>
</evidence>
<dbReference type="Gene3D" id="2.40.10.10">
    <property type="entry name" value="Trypsin-like serine proteases"/>
    <property type="match status" value="1"/>
</dbReference>